<dbReference type="Proteomes" id="UP000824469">
    <property type="component" value="Unassembled WGS sequence"/>
</dbReference>
<protein>
    <submittedName>
        <fullName evidence="1">Uncharacterized protein</fullName>
    </submittedName>
</protein>
<accession>A0AA38GFU5</accession>
<organism evidence="1 2">
    <name type="scientific">Taxus chinensis</name>
    <name type="common">Chinese yew</name>
    <name type="synonym">Taxus wallichiana var. chinensis</name>
    <dbReference type="NCBI Taxonomy" id="29808"/>
    <lineage>
        <taxon>Eukaryota</taxon>
        <taxon>Viridiplantae</taxon>
        <taxon>Streptophyta</taxon>
        <taxon>Embryophyta</taxon>
        <taxon>Tracheophyta</taxon>
        <taxon>Spermatophyta</taxon>
        <taxon>Pinopsida</taxon>
        <taxon>Pinidae</taxon>
        <taxon>Conifers II</taxon>
        <taxon>Cupressales</taxon>
        <taxon>Taxaceae</taxon>
        <taxon>Taxus</taxon>
    </lineage>
</organism>
<sequence length="49" mass="5663">ARQQLTMRDRMPPLLSRMRPTYLRALGPSCARWGSAGSQRYRAIDRDQA</sequence>
<dbReference type="AlphaFoldDB" id="A0AA38GFU5"/>
<dbReference type="EMBL" id="JAHRHJ020000003">
    <property type="protein sequence ID" value="KAH9320987.1"/>
    <property type="molecule type" value="Genomic_DNA"/>
</dbReference>
<proteinExistence type="predicted"/>
<reference evidence="1 2" key="1">
    <citation type="journal article" date="2021" name="Nat. Plants">
        <title>The Taxus genome provides insights into paclitaxel biosynthesis.</title>
        <authorList>
            <person name="Xiong X."/>
            <person name="Gou J."/>
            <person name="Liao Q."/>
            <person name="Li Y."/>
            <person name="Zhou Q."/>
            <person name="Bi G."/>
            <person name="Li C."/>
            <person name="Du R."/>
            <person name="Wang X."/>
            <person name="Sun T."/>
            <person name="Guo L."/>
            <person name="Liang H."/>
            <person name="Lu P."/>
            <person name="Wu Y."/>
            <person name="Zhang Z."/>
            <person name="Ro D.K."/>
            <person name="Shang Y."/>
            <person name="Huang S."/>
            <person name="Yan J."/>
        </authorList>
    </citation>
    <scope>NUCLEOTIDE SEQUENCE [LARGE SCALE GENOMIC DNA]</scope>
    <source>
        <strain evidence="1">Ta-2019</strain>
    </source>
</reference>
<comment type="caution">
    <text evidence="1">The sequence shown here is derived from an EMBL/GenBank/DDBJ whole genome shotgun (WGS) entry which is preliminary data.</text>
</comment>
<name>A0AA38GFU5_TAXCH</name>
<gene>
    <name evidence="1" type="ORF">KI387_015626</name>
</gene>
<keyword evidence="2" id="KW-1185">Reference proteome</keyword>
<evidence type="ECO:0000313" key="2">
    <source>
        <dbReference type="Proteomes" id="UP000824469"/>
    </source>
</evidence>
<feature type="non-terminal residue" evidence="1">
    <location>
        <position position="1"/>
    </location>
</feature>
<evidence type="ECO:0000313" key="1">
    <source>
        <dbReference type="EMBL" id="KAH9320987.1"/>
    </source>
</evidence>